<accession>A0ABQ6CSZ7</accession>
<keyword evidence="4" id="KW-0732">Signal</keyword>
<proteinExistence type="inferred from homology"/>
<evidence type="ECO:0000256" key="1">
    <source>
        <dbReference type="ARBA" id="ARBA00007469"/>
    </source>
</evidence>
<protein>
    <submittedName>
        <fullName evidence="5">Ribonuclease T(2)</fullName>
    </submittedName>
</protein>
<gene>
    <name evidence="5" type="ORF">GCM10007874_65220</name>
</gene>
<evidence type="ECO:0000256" key="4">
    <source>
        <dbReference type="SAM" id="SignalP"/>
    </source>
</evidence>
<evidence type="ECO:0000313" key="5">
    <source>
        <dbReference type="EMBL" id="GLS23501.1"/>
    </source>
</evidence>
<reference evidence="6" key="1">
    <citation type="journal article" date="2019" name="Int. J. Syst. Evol. Microbiol.">
        <title>The Global Catalogue of Microorganisms (GCM) 10K type strain sequencing project: providing services to taxonomists for standard genome sequencing and annotation.</title>
        <authorList>
            <consortium name="The Broad Institute Genomics Platform"/>
            <consortium name="The Broad Institute Genome Sequencing Center for Infectious Disease"/>
            <person name="Wu L."/>
            <person name="Ma J."/>
        </authorList>
    </citation>
    <scope>NUCLEOTIDE SEQUENCE [LARGE SCALE GENOMIC DNA]</scope>
    <source>
        <strain evidence="6">NBRC 101365</strain>
    </source>
</reference>
<dbReference type="InterPro" id="IPR039378">
    <property type="entry name" value="RNase_T2_prok"/>
</dbReference>
<sequence length="344" mass="37123">MKRSWLAAFALSMLTPLAAAQADEPMKGTFTAHQACSALLSIRKQTNPGDVKLTPEQSYRLLSANKPNPTYYRVEVDGAQPAERWVPVDCGEVKSADGTTVPPAPTSPSQPAPGKQGNNPPSGGGSGASYVFAISWQPAFCEGLPSKTECKTQTPERYDATHFTLHGLWPQPRGNAYCGVPQQDVEADKAHRWEDLPEPQLEPATRTALEQAMPGTASFLERHEWVEHGSCFFEKSADAYFRREVALIGQINASPVQKLFADNIGKEVETSDIRQAFDQAFGDGAGDRVRVACKRDGDRRIIVELTIGLRGEVTDNASLATLIAGASPTDQGCKSGIVDPVGLQ</sequence>
<dbReference type="CDD" id="cd01062">
    <property type="entry name" value="RNase_T2_prok"/>
    <property type="match status" value="1"/>
</dbReference>
<keyword evidence="6" id="KW-1185">Reference proteome</keyword>
<dbReference type="PANTHER" id="PTHR11240">
    <property type="entry name" value="RIBONUCLEASE T2"/>
    <property type="match status" value="1"/>
</dbReference>
<dbReference type="Gene3D" id="3.90.730.10">
    <property type="entry name" value="Ribonuclease T2-like"/>
    <property type="match status" value="1"/>
</dbReference>
<dbReference type="InterPro" id="IPR018188">
    <property type="entry name" value="RNase_T2_His_AS_1"/>
</dbReference>
<feature type="compositionally biased region" description="Pro residues" evidence="3">
    <location>
        <begin position="102"/>
        <end position="111"/>
    </location>
</feature>
<evidence type="ECO:0000313" key="6">
    <source>
        <dbReference type="Proteomes" id="UP001156882"/>
    </source>
</evidence>
<evidence type="ECO:0000256" key="2">
    <source>
        <dbReference type="RuleBase" id="RU004328"/>
    </source>
</evidence>
<dbReference type="Proteomes" id="UP001156882">
    <property type="component" value="Unassembled WGS sequence"/>
</dbReference>
<name>A0ABQ6CSZ7_9HYPH</name>
<dbReference type="InterPro" id="IPR036430">
    <property type="entry name" value="RNase_T2-like_sf"/>
</dbReference>
<organism evidence="5 6">
    <name type="scientific">Labrys miyagiensis</name>
    <dbReference type="NCBI Taxonomy" id="346912"/>
    <lineage>
        <taxon>Bacteria</taxon>
        <taxon>Pseudomonadati</taxon>
        <taxon>Pseudomonadota</taxon>
        <taxon>Alphaproteobacteria</taxon>
        <taxon>Hyphomicrobiales</taxon>
        <taxon>Xanthobacteraceae</taxon>
        <taxon>Labrys</taxon>
    </lineage>
</organism>
<comment type="similarity">
    <text evidence="1 2">Belongs to the RNase T2 family.</text>
</comment>
<feature type="compositionally biased region" description="Low complexity" evidence="3">
    <location>
        <begin position="112"/>
        <end position="121"/>
    </location>
</feature>
<dbReference type="RefSeq" id="WP_284316434.1">
    <property type="nucleotide sequence ID" value="NZ_BSPC01000075.1"/>
</dbReference>
<dbReference type="PANTHER" id="PTHR11240:SF22">
    <property type="entry name" value="RIBONUCLEASE T2"/>
    <property type="match status" value="1"/>
</dbReference>
<evidence type="ECO:0000256" key="3">
    <source>
        <dbReference type="SAM" id="MobiDB-lite"/>
    </source>
</evidence>
<dbReference type="EMBL" id="BSPC01000075">
    <property type="protein sequence ID" value="GLS23501.1"/>
    <property type="molecule type" value="Genomic_DNA"/>
</dbReference>
<feature type="region of interest" description="Disordered" evidence="3">
    <location>
        <begin position="93"/>
        <end position="128"/>
    </location>
</feature>
<dbReference type="Pfam" id="PF00445">
    <property type="entry name" value="Ribonuclease_T2"/>
    <property type="match status" value="1"/>
</dbReference>
<dbReference type="PROSITE" id="PS00530">
    <property type="entry name" value="RNASE_T2_1"/>
    <property type="match status" value="1"/>
</dbReference>
<comment type="caution">
    <text evidence="5">The sequence shown here is derived from an EMBL/GenBank/DDBJ whole genome shotgun (WGS) entry which is preliminary data.</text>
</comment>
<dbReference type="SUPFAM" id="SSF55895">
    <property type="entry name" value="Ribonuclease Rh-like"/>
    <property type="match status" value="1"/>
</dbReference>
<feature type="chain" id="PRO_5046500635" evidence="4">
    <location>
        <begin position="23"/>
        <end position="344"/>
    </location>
</feature>
<feature type="signal peptide" evidence="4">
    <location>
        <begin position="1"/>
        <end position="22"/>
    </location>
</feature>
<dbReference type="InterPro" id="IPR001568">
    <property type="entry name" value="RNase_T2-like"/>
</dbReference>